<keyword evidence="4 6" id="KW-1133">Transmembrane helix</keyword>
<comment type="similarity">
    <text evidence="2">Belongs to the UPF0220 family.</text>
</comment>
<evidence type="ECO:0000313" key="8">
    <source>
        <dbReference type="Proteomes" id="UP000256601"/>
    </source>
</evidence>
<feature type="transmembrane region" description="Helical" evidence="6">
    <location>
        <begin position="33"/>
        <end position="56"/>
    </location>
</feature>
<evidence type="ECO:0000313" key="7">
    <source>
        <dbReference type="EMBL" id="RDW23001.1"/>
    </source>
</evidence>
<dbReference type="Proteomes" id="UP000256601">
    <property type="component" value="Unassembled WGS sequence"/>
</dbReference>
<dbReference type="GO" id="GO:0034424">
    <property type="term" value="C:Vps55/Vps68 complex"/>
    <property type="evidence" value="ECO:0007669"/>
    <property type="project" value="EnsemblFungi"/>
</dbReference>
<evidence type="ECO:0000256" key="1">
    <source>
        <dbReference type="ARBA" id="ARBA00004141"/>
    </source>
</evidence>
<organism evidence="7 8">
    <name type="scientific">Yarrowia lipolytica</name>
    <name type="common">Candida lipolytica</name>
    <dbReference type="NCBI Taxonomy" id="4952"/>
    <lineage>
        <taxon>Eukaryota</taxon>
        <taxon>Fungi</taxon>
        <taxon>Dikarya</taxon>
        <taxon>Ascomycota</taxon>
        <taxon>Saccharomycotina</taxon>
        <taxon>Dipodascomycetes</taxon>
        <taxon>Dipodascales</taxon>
        <taxon>Dipodascales incertae sedis</taxon>
        <taxon>Yarrowia</taxon>
    </lineage>
</organism>
<dbReference type="OMA" id="VHITFVD"/>
<dbReference type="Pfam" id="PF05255">
    <property type="entry name" value="UPF0220"/>
    <property type="match status" value="1"/>
</dbReference>
<comment type="subcellular location">
    <subcellularLocation>
        <location evidence="1">Membrane</location>
        <topology evidence="1">Multi-pass membrane protein</topology>
    </subcellularLocation>
</comment>
<sequence length="183" mass="19671">MSCPEIPIWIHSESLFRIAIPGFKLPPSSLRAVGVYASGAIFSLGFYAMLDAALYSSHKNGSTVHVRFFPDWLPLLFSCIGMLVINLVEKARLQSALTGGSSFSSGEDWQAKVVLFLGFAFLAGGMASSIAVLVLKYALPGYSMPTLGMGVANVICNASVMVSCVLLWVAQNIEDEYSYSLSL</sequence>
<keyword evidence="5 6" id="KW-0472">Membrane</keyword>
<dbReference type="GO" id="GO:0000329">
    <property type="term" value="C:fungal-type vacuole membrane"/>
    <property type="evidence" value="ECO:0007669"/>
    <property type="project" value="EnsemblFungi"/>
</dbReference>
<dbReference type="GO" id="GO:0032511">
    <property type="term" value="P:late endosome to vacuole transport via multivesicular body sorting pathway"/>
    <property type="evidence" value="ECO:0007669"/>
    <property type="project" value="EnsemblFungi"/>
</dbReference>
<dbReference type="PANTHER" id="PTHR13180">
    <property type="entry name" value="SMALL MEMBRANE PROTEIN-RELATED"/>
    <property type="match status" value="1"/>
</dbReference>
<evidence type="ECO:0000256" key="6">
    <source>
        <dbReference type="SAM" id="Phobius"/>
    </source>
</evidence>
<dbReference type="EMBL" id="KZ859124">
    <property type="protein sequence ID" value="RDW23001.1"/>
    <property type="molecule type" value="Genomic_DNA"/>
</dbReference>
<feature type="transmembrane region" description="Helical" evidence="6">
    <location>
        <begin position="147"/>
        <end position="170"/>
    </location>
</feature>
<evidence type="ECO:0000256" key="4">
    <source>
        <dbReference type="ARBA" id="ARBA00022989"/>
    </source>
</evidence>
<gene>
    <name evidence="7" type="ORF">B0I71DRAFT_89386</name>
</gene>
<evidence type="ECO:0000256" key="2">
    <source>
        <dbReference type="ARBA" id="ARBA00005335"/>
    </source>
</evidence>
<evidence type="ECO:0000256" key="5">
    <source>
        <dbReference type="ARBA" id="ARBA00023136"/>
    </source>
</evidence>
<dbReference type="InterPro" id="IPR007919">
    <property type="entry name" value="UPF0220"/>
</dbReference>
<evidence type="ECO:0000256" key="3">
    <source>
        <dbReference type="ARBA" id="ARBA00022692"/>
    </source>
</evidence>
<name>A0A371BY38_YARLL</name>
<dbReference type="AlphaFoldDB" id="A0A371BY38"/>
<dbReference type="VEuPathDB" id="FungiDB:YALI0_D20944g"/>
<proteinExistence type="inferred from homology"/>
<feature type="transmembrane region" description="Helical" evidence="6">
    <location>
        <begin position="113"/>
        <end position="135"/>
    </location>
</feature>
<dbReference type="VEuPathDB" id="FungiDB:YALI1_D26559g"/>
<protein>
    <submittedName>
        <fullName evidence="7">Uncharacterized protein</fullName>
    </submittedName>
</protein>
<reference evidence="7 8" key="1">
    <citation type="submission" date="2018-07" db="EMBL/GenBank/DDBJ databases">
        <title>Draft Genome Assemblies for Five Robust Yarrowia lipolytica Strains Exhibiting High Lipid Production and Pentose Sugar Utilization and Sugar Alcohol Secretion from Undetoxified Lignocellulosic Biomass Hydrolysates.</title>
        <authorList>
            <consortium name="DOE Joint Genome Institute"/>
            <person name="Walker C."/>
            <person name="Ryu S."/>
            <person name="Na H."/>
            <person name="Zane M."/>
            <person name="LaButti K."/>
            <person name="Lipzen A."/>
            <person name="Haridas S."/>
            <person name="Barry K."/>
            <person name="Grigoriev I.V."/>
            <person name="Quarterman J."/>
            <person name="Slininger P."/>
            <person name="Dien B."/>
            <person name="Trinh C.T."/>
        </authorList>
    </citation>
    <scope>NUCLEOTIDE SEQUENCE [LARGE SCALE GENOMIC DNA]</scope>
    <source>
        <strain evidence="7 8">YB392</strain>
    </source>
</reference>
<feature type="transmembrane region" description="Helical" evidence="6">
    <location>
        <begin position="68"/>
        <end position="88"/>
    </location>
</feature>
<accession>A0A371BY38</accession>
<keyword evidence="3 6" id="KW-0812">Transmembrane</keyword>